<name>A0ABS3ZEI6_9GAMM</name>
<sequence length="266" mass="30207">MTRLLLLRIIQLILLLILILLLANKWFSQVNDFWWQRPVKVVLYPINADSEPLTGAFIDQLSEEHFEDIEGFFQREAKRYRLELQQPVLVDLAPRIDSLPPQVPDDASILDAIWWSVKMRLWVWQHDSYVGDADARIFMNFHLPGTDQPMPRHSLGLQRGQIGLVNGLAGIDYLGRNNLIAAHELLHTFGATDKYDPDTNQPVWPDGYAEPTKTPLYPQTKAEIMGGRVLVSPGWAMLPPDLEHVIIGAATAIEVNWLAAPQPPQK</sequence>
<protein>
    <submittedName>
        <fullName evidence="1">Uncharacterized protein</fullName>
    </submittedName>
</protein>
<accession>A0ABS3ZEI6</accession>
<reference evidence="1 2" key="1">
    <citation type="submission" date="2020-09" db="EMBL/GenBank/DDBJ databases">
        <authorList>
            <person name="Tanuku N.R.S."/>
        </authorList>
    </citation>
    <scope>NUCLEOTIDE SEQUENCE [LARGE SCALE GENOMIC DNA]</scope>
    <source>
        <strain evidence="1 2">AK62</strain>
    </source>
</reference>
<organism evidence="1 2">
    <name type="scientific">Marinobacterium alkalitolerans</name>
    <dbReference type="NCBI Taxonomy" id="1542925"/>
    <lineage>
        <taxon>Bacteria</taxon>
        <taxon>Pseudomonadati</taxon>
        <taxon>Pseudomonadota</taxon>
        <taxon>Gammaproteobacteria</taxon>
        <taxon>Oceanospirillales</taxon>
        <taxon>Oceanospirillaceae</taxon>
        <taxon>Marinobacterium</taxon>
    </lineage>
</organism>
<evidence type="ECO:0000313" key="1">
    <source>
        <dbReference type="EMBL" id="MBP0050120.1"/>
    </source>
</evidence>
<evidence type="ECO:0000313" key="2">
    <source>
        <dbReference type="Proteomes" id="UP000810171"/>
    </source>
</evidence>
<dbReference type="EMBL" id="JACVEW010000036">
    <property type="protein sequence ID" value="MBP0050120.1"/>
    <property type="molecule type" value="Genomic_DNA"/>
</dbReference>
<keyword evidence="2" id="KW-1185">Reference proteome</keyword>
<gene>
    <name evidence="1" type="ORF">H9C73_15440</name>
</gene>
<comment type="caution">
    <text evidence="1">The sequence shown here is derived from an EMBL/GenBank/DDBJ whole genome shotgun (WGS) entry which is preliminary data.</text>
</comment>
<proteinExistence type="predicted"/>
<dbReference type="Proteomes" id="UP000810171">
    <property type="component" value="Unassembled WGS sequence"/>
</dbReference>
<dbReference type="RefSeq" id="WP_209288805.1">
    <property type="nucleotide sequence ID" value="NZ_JACVEW010000036.1"/>
</dbReference>